<accession>A0A4Q5N240</accession>
<dbReference type="SUPFAM" id="SSF51735">
    <property type="entry name" value="NAD(P)-binding Rossmann-fold domains"/>
    <property type="match status" value="1"/>
</dbReference>
<dbReference type="InterPro" id="IPR001509">
    <property type="entry name" value="Epimerase_deHydtase"/>
</dbReference>
<dbReference type="EMBL" id="SDWW01000007">
    <property type="protein sequence ID" value="RYV52190.1"/>
    <property type="molecule type" value="Genomic_DNA"/>
</dbReference>
<dbReference type="Gene3D" id="3.40.50.720">
    <property type="entry name" value="NAD(P)-binding Rossmann-like Domain"/>
    <property type="match status" value="1"/>
</dbReference>
<gene>
    <name evidence="2" type="ORF">EUA98_04250</name>
</gene>
<dbReference type="Proteomes" id="UP000293764">
    <property type="component" value="Unassembled WGS sequence"/>
</dbReference>
<reference evidence="2 3" key="1">
    <citation type="submission" date="2019-01" db="EMBL/GenBank/DDBJ databases">
        <title>Novel species of Cellulomonas.</title>
        <authorList>
            <person name="Liu Q."/>
            <person name="Xin Y.-H."/>
        </authorList>
    </citation>
    <scope>NUCLEOTIDE SEQUENCE [LARGE SCALE GENOMIC DNA]</scope>
    <source>
        <strain evidence="2 3">HLT2-17</strain>
    </source>
</reference>
<dbReference type="GO" id="GO:0005737">
    <property type="term" value="C:cytoplasm"/>
    <property type="evidence" value="ECO:0007669"/>
    <property type="project" value="TreeGrafter"/>
</dbReference>
<dbReference type="InterPro" id="IPR051783">
    <property type="entry name" value="NAD(P)-dependent_oxidoreduct"/>
</dbReference>
<feature type="domain" description="NAD-dependent epimerase/dehydratase" evidence="1">
    <location>
        <begin position="4"/>
        <end position="211"/>
    </location>
</feature>
<comment type="caution">
    <text evidence="2">The sequence shown here is derived from an EMBL/GenBank/DDBJ whole genome shotgun (WGS) entry which is preliminary data.</text>
</comment>
<evidence type="ECO:0000313" key="3">
    <source>
        <dbReference type="Proteomes" id="UP000293764"/>
    </source>
</evidence>
<keyword evidence="3" id="KW-1185">Reference proteome</keyword>
<dbReference type="PANTHER" id="PTHR48079:SF6">
    <property type="entry name" value="NAD(P)-BINDING DOMAIN-CONTAINING PROTEIN-RELATED"/>
    <property type="match status" value="1"/>
</dbReference>
<name>A0A4Q5N240_9MICO</name>
<dbReference type="AlphaFoldDB" id="A0A4Q5N240"/>
<dbReference type="Pfam" id="PF01370">
    <property type="entry name" value="Epimerase"/>
    <property type="match status" value="1"/>
</dbReference>
<sequence>MRLLVIGGTGWLGGTVVRAALARGDEVTTLTRGRTAPAGSPRDGALRGVRALVADRADPADVDRALTGRTFDAVVDTAGYSVAGVRTTAAALADVGHYAYVSSISAYRDWPPGPIQGTGDPTFAAAPGADPEAEPAGYGPMKAASERALAEVFGDRLLLARSGLIVGPGDPTGRLGWWLRRIARGGDVVVPASNLEAPVAFVDVRDLADWLVDGAHRQVTGAVNASGDAGMTTYGGLLEACRTVVGADADRAATWVPLDDAMLLAAGVEEWTHLPFWSAGDAARTLWQVDTTSARAAGLASRPIVDTLRDTWSWLRDQPPAAATPVSGRPPFGLPAAIEHTLLDARRRRPV</sequence>
<proteinExistence type="predicted"/>
<dbReference type="OrthoDB" id="7941246at2"/>
<evidence type="ECO:0000259" key="1">
    <source>
        <dbReference type="Pfam" id="PF01370"/>
    </source>
</evidence>
<dbReference type="PANTHER" id="PTHR48079">
    <property type="entry name" value="PROTEIN YEEZ"/>
    <property type="match status" value="1"/>
</dbReference>
<dbReference type="RefSeq" id="WP_130101430.1">
    <property type="nucleotide sequence ID" value="NZ_SDWW01000007.1"/>
</dbReference>
<evidence type="ECO:0000313" key="2">
    <source>
        <dbReference type="EMBL" id="RYV52190.1"/>
    </source>
</evidence>
<protein>
    <submittedName>
        <fullName evidence="2">NAD-dependent epimerase/dehydratase family protein</fullName>
    </submittedName>
</protein>
<dbReference type="InterPro" id="IPR036291">
    <property type="entry name" value="NAD(P)-bd_dom_sf"/>
</dbReference>
<organism evidence="2 3">
    <name type="scientific">Pengzhenrongella frigida</name>
    <dbReference type="NCBI Taxonomy" id="1259133"/>
    <lineage>
        <taxon>Bacteria</taxon>
        <taxon>Bacillati</taxon>
        <taxon>Actinomycetota</taxon>
        <taxon>Actinomycetes</taxon>
        <taxon>Micrococcales</taxon>
        <taxon>Pengzhenrongella</taxon>
    </lineage>
</organism>
<dbReference type="GO" id="GO:0004029">
    <property type="term" value="F:aldehyde dehydrogenase (NAD+) activity"/>
    <property type="evidence" value="ECO:0007669"/>
    <property type="project" value="TreeGrafter"/>
</dbReference>